<reference evidence="4" key="1">
    <citation type="submission" date="2017-09" db="EMBL/GenBank/DDBJ databases">
        <title>Depth-based differentiation of microbial function through sediment-hosted aquifers and enrichment of novel symbionts in the deep terrestrial subsurface.</title>
        <authorList>
            <person name="Probst A.J."/>
            <person name="Ladd B."/>
            <person name="Jarett J.K."/>
            <person name="Geller-Mcgrath D.E."/>
            <person name="Sieber C.M.K."/>
            <person name="Emerson J.B."/>
            <person name="Anantharaman K."/>
            <person name="Thomas B.C."/>
            <person name="Malmstrom R."/>
            <person name="Stieglmeier M."/>
            <person name="Klingl A."/>
            <person name="Woyke T."/>
            <person name="Ryan C.M."/>
            <person name="Banfield J.F."/>
        </authorList>
    </citation>
    <scope>NUCLEOTIDE SEQUENCE [LARGE SCALE GENOMIC DNA]</scope>
</reference>
<name>A0A2M7V9B0_9BACT</name>
<dbReference type="InterPro" id="IPR003156">
    <property type="entry name" value="DHHA1_dom"/>
</dbReference>
<evidence type="ECO:0000313" key="3">
    <source>
        <dbReference type="EMBL" id="PIZ95405.1"/>
    </source>
</evidence>
<evidence type="ECO:0000259" key="1">
    <source>
        <dbReference type="Pfam" id="PF01368"/>
    </source>
</evidence>
<dbReference type="Gene3D" id="3.90.1640.10">
    <property type="entry name" value="inorganic pyrophosphatase (n-terminal core)"/>
    <property type="match status" value="1"/>
</dbReference>
<protein>
    <submittedName>
        <fullName evidence="3">Uncharacterized protein</fullName>
    </submittedName>
</protein>
<organism evidence="3 4">
    <name type="scientific">Candidatus Magasanikbacteria bacterium CG_4_10_14_0_2_um_filter_37_12</name>
    <dbReference type="NCBI Taxonomy" id="1974637"/>
    <lineage>
        <taxon>Bacteria</taxon>
        <taxon>Candidatus Magasanikiibacteriota</taxon>
    </lineage>
</organism>
<dbReference type="GO" id="GO:0003676">
    <property type="term" value="F:nucleic acid binding"/>
    <property type="evidence" value="ECO:0007669"/>
    <property type="project" value="InterPro"/>
</dbReference>
<dbReference type="AlphaFoldDB" id="A0A2M7V9B0"/>
<dbReference type="Gene3D" id="3.10.310.30">
    <property type="match status" value="1"/>
</dbReference>
<dbReference type="SUPFAM" id="SSF64182">
    <property type="entry name" value="DHH phosphoesterases"/>
    <property type="match status" value="1"/>
</dbReference>
<dbReference type="InterPro" id="IPR038763">
    <property type="entry name" value="DHH_sf"/>
</dbReference>
<dbReference type="Pfam" id="PF01368">
    <property type="entry name" value="DHH"/>
    <property type="match status" value="1"/>
</dbReference>
<dbReference type="Pfam" id="PF02272">
    <property type="entry name" value="DHHA1"/>
    <property type="match status" value="1"/>
</dbReference>
<gene>
    <name evidence="3" type="ORF">COX81_00870</name>
</gene>
<evidence type="ECO:0000313" key="4">
    <source>
        <dbReference type="Proteomes" id="UP000228568"/>
    </source>
</evidence>
<accession>A0A2M7V9B0</accession>
<comment type="caution">
    <text evidence="3">The sequence shown here is derived from an EMBL/GenBank/DDBJ whole genome shotgun (WGS) entry which is preliminary data.</text>
</comment>
<dbReference type="EMBL" id="PFPK01000012">
    <property type="protein sequence ID" value="PIZ95405.1"/>
    <property type="molecule type" value="Genomic_DNA"/>
</dbReference>
<dbReference type="Proteomes" id="UP000228568">
    <property type="component" value="Unassembled WGS sequence"/>
</dbReference>
<proteinExistence type="predicted"/>
<dbReference type="PANTHER" id="PTHR47618:SF1">
    <property type="entry name" value="BIFUNCTIONAL OLIGORIBONUCLEASE AND PAP PHOSPHATASE NRNA"/>
    <property type="match status" value="1"/>
</dbReference>
<sequence>MPHRTAKHIHDHIRNSRKIVLVSHQNPDGDTLGSAGAMIQYLENIGKPYYAFCSTEISPKLKFIPNTEKITSNENIWADSKIDTIFVMDSGDLNYAGVDKFVEKINQPVTIINVDHHSTNTHYGKHNLVIGTSSSTTEILYKFFIYNNIKIDRHIATALLTGLITDTGHFTNSATKSSSLHIAEKLLLKGANISLINKHTAKDKTLPCLKLWGVAFGRMEQHKDLNIVHTYITKQDVEECQATKDDIEGIANFLNTLQDGRAGMVLREQDDNVWKGSFRTTSDDTDVSAFAKLFGGGGHVKAAGFSVEGSIEKVLEKIFRKIIEFEK</sequence>
<dbReference type="InterPro" id="IPR051319">
    <property type="entry name" value="Oligoribo/pAp-PDE_c-di-AMP_PDE"/>
</dbReference>
<dbReference type="InterPro" id="IPR001667">
    <property type="entry name" value="DDH_dom"/>
</dbReference>
<dbReference type="PANTHER" id="PTHR47618">
    <property type="entry name" value="BIFUNCTIONAL OLIGORIBONUCLEASE AND PAP PHOSPHATASE NRNA"/>
    <property type="match status" value="1"/>
</dbReference>
<feature type="domain" description="DDH" evidence="1">
    <location>
        <begin position="18"/>
        <end position="162"/>
    </location>
</feature>
<feature type="domain" description="DHHA1" evidence="2">
    <location>
        <begin position="239"/>
        <end position="323"/>
    </location>
</feature>
<evidence type="ECO:0000259" key="2">
    <source>
        <dbReference type="Pfam" id="PF02272"/>
    </source>
</evidence>